<protein>
    <submittedName>
        <fullName evidence="2">Transposon Tf2-1 polyprotein</fullName>
    </submittedName>
</protein>
<dbReference type="GO" id="GO:0003676">
    <property type="term" value="F:nucleic acid binding"/>
    <property type="evidence" value="ECO:0007669"/>
    <property type="project" value="InterPro"/>
</dbReference>
<dbReference type="InterPro" id="IPR001584">
    <property type="entry name" value="Integrase_cat-core"/>
</dbReference>
<evidence type="ECO:0000259" key="1">
    <source>
        <dbReference type="PROSITE" id="PS50994"/>
    </source>
</evidence>
<evidence type="ECO:0000313" key="3">
    <source>
        <dbReference type="Proteomes" id="UP001163823"/>
    </source>
</evidence>
<evidence type="ECO:0000313" key="2">
    <source>
        <dbReference type="EMBL" id="KAJ7957688.1"/>
    </source>
</evidence>
<feature type="domain" description="Integrase catalytic" evidence="1">
    <location>
        <begin position="1"/>
        <end position="66"/>
    </location>
</feature>
<reference evidence="2" key="1">
    <citation type="journal article" date="2023" name="Science">
        <title>Elucidation of the pathway for biosynthesis of saponin adjuvants from the soapbark tree.</title>
        <authorList>
            <person name="Reed J."/>
            <person name="Orme A."/>
            <person name="El-Demerdash A."/>
            <person name="Owen C."/>
            <person name="Martin L.B.B."/>
            <person name="Misra R.C."/>
            <person name="Kikuchi S."/>
            <person name="Rejzek M."/>
            <person name="Martin A.C."/>
            <person name="Harkess A."/>
            <person name="Leebens-Mack J."/>
            <person name="Louveau T."/>
            <person name="Stephenson M.J."/>
            <person name="Osbourn A."/>
        </authorList>
    </citation>
    <scope>NUCLEOTIDE SEQUENCE</scope>
    <source>
        <strain evidence="2">S10</strain>
    </source>
</reference>
<gene>
    <name evidence="2" type="ORF">O6P43_023958</name>
</gene>
<dbReference type="Pfam" id="PF24626">
    <property type="entry name" value="SH3_Tf2-1"/>
    <property type="match status" value="1"/>
</dbReference>
<dbReference type="SUPFAM" id="SSF53098">
    <property type="entry name" value="Ribonuclease H-like"/>
    <property type="match status" value="1"/>
</dbReference>
<proteinExistence type="predicted"/>
<dbReference type="EMBL" id="JARAOO010000009">
    <property type="protein sequence ID" value="KAJ7957688.1"/>
    <property type="molecule type" value="Genomic_DNA"/>
</dbReference>
<dbReference type="KEGG" id="qsa:O6P43_023958"/>
<dbReference type="InterPro" id="IPR056924">
    <property type="entry name" value="SH3_Tf2-1"/>
</dbReference>
<organism evidence="2 3">
    <name type="scientific">Quillaja saponaria</name>
    <name type="common">Soap bark tree</name>
    <dbReference type="NCBI Taxonomy" id="32244"/>
    <lineage>
        <taxon>Eukaryota</taxon>
        <taxon>Viridiplantae</taxon>
        <taxon>Streptophyta</taxon>
        <taxon>Embryophyta</taxon>
        <taxon>Tracheophyta</taxon>
        <taxon>Spermatophyta</taxon>
        <taxon>Magnoliopsida</taxon>
        <taxon>eudicotyledons</taxon>
        <taxon>Gunneridae</taxon>
        <taxon>Pentapetalae</taxon>
        <taxon>rosids</taxon>
        <taxon>fabids</taxon>
        <taxon>Fabales</taxon>
        <taxon>Quillajaceae</taxon>
        <taxon>Quillaja</taxon>
    </lineage>
</organism>
<dbReference type="GO" id="GO:0015074">
    <property type="term" value="P:DNA integration"/>
    <property type="evidence" value="ECO:0007669"/>
    <property type="project" value="InterPro"/>
</dbReference>
<dbReference type="PROSITE" id="PS50994">
    <property type="entry name" value="INTEGRASE"/>
    <property type="match status" value="1"/>
</dbReference>
<dbReference type="AlphaFoldDB" id="A0AAD7PJB7"/>
<dbReference type="InterPro" id="IPR036397">
    <property type="entry name" value="RNaseH_sf"/>
</dbReference>
<comment type="caution">
    <text evidence="2">The sequence shown here is derived from an EMBL/GenBank/DDBJ whole genome shotgun (WGS) entry which is preliminary data.</text>
</comment>
<name>A0AAD7PJB7_QUISA</name>
<keyword evidence="3" id="KW-1185">Reference proteome</keyword>
<accession>A0AAD7PJB7</accession>
<dbReference type="PANTHER" id="PTHR35046">
    <property type="entry name" value="ZINC KNUCKLE (CCHC-TYPE) FAMILY PROTEIN"/>
    <property type="match status" value="1"/>
</dbReference>
<dbReference type="Proteomes" id="UP001163823">
    <property type="component" value="Chromosome 9"/>
</dbReference>
<dbReference type="PANTHER" id="PTHR35046:SF18">
    <property type="entry name" value="RNA-DIRECTED DNA POLYMERASE"/>
    <property type="match status" value="1"/>
</dbReference>
<sequence>MVAQKFVQDVVKLHGLPSSILSDKDKVFIHKFWQELFKVQGTTLAMSSAYHPQTDGQSESLEMYFRCFVAENPSAWSKSLPWAEYDSFQNQNPWRCTYGTTPPTYLSWQNSLALRKNQKLGMKYFGPCQITERIGAVAYKLLLPNYARIHPVFHISVRKKCIGDPTTQTYPLPALFTNLGLVFFSCSCSPSSWNSSPEQMGLLQRLLGKLLFPSGNIFLFHLEDKVTVDEEGNSMTVGSLLSNNTVSDVATFPNNNISELTK</sequence>
<dbReference type="Gene3D" id="3.30.420.10">
    <property type="entry name" value="Ribonuclease H-like superfamily/Ribonuclease H"/>
    <property type="match status" value="1"/>
</dbReference>
<dbReference type="InterPro" id="IPR012337">
    <property type="entry name" value="RNaseH-like_sf"/>
</dbReference>